<evidence type="ECO:0000256" key="6">
    <source>
        <dbReference type="ARBA" id="ARBA00022989"/>
    </source>
</evidence>
<feature type="transmembrane region" description="Helical" evidence="9">
    <location>
        <begin position="6"/>
        <end position="25"/>
    </location>
</feature>
<evidence type="ECO:0000256" key="5">
    <source>
        <dbReference type="ARBA" id="ARBA00022692"/>
    </source>
</evidence>
<dbReference type="Proteomes" id="UP000242469">
    <property type="component" value="Unassembled WGS sequence"/>
</dbReference>
<dbReference type="PANTHER" id="PTHR38686">
    <property type="entry name" value="APOLIPOPROTEIN N-ACYLTRANSFERASE"/>
    <property type="match status" value="1"/>
</dbReference>
<keyword evidence="4" id="KW-0808">Transferase</keyword>
<evidence type="ECO:0000256" key="8">
    <source>
        <dbReference type="ARBA" id="ARBA00023315"/>
    </source>
</evidence>
<dbReference type="SUPFAM" id="SSF56317">
    <property type="entry name" value="Carbon-nitrogen hydrolase"/>
    <property type="match status" value="1"/>
</dbReference>
<dbReference type="PANTHER" id="PTHR38686:SF1">
    <property type="entry name" value="APOLIPOPROTEIN N-ACYLTRANSFERASE"/>
    <property type="match status" value="1"/>
</dbReference>
<dbReference type="GO" id="GO:0016787">
    <property type="term" value="F:hydrolase activity"/>
    <property type="evidence" value="ECO:0007669"/>
    <property type="project" value="UniProtKB-KW"/>
</dbReference>
<dbReference type="STRING" id="1122198.SAMN02745729_11588"/>
<evidence type="ECO:0000313" key="12">
    <source>
        <dbReference type="Proteomes" id="UP000242469"/>
    </source>
</evidence>
<organism evidence="11 12">
    <name type="scientific">Marinobacterium iners DSM 11526</name>
    <dbReference type="NCBI Taxonomy" id="1122198"/>
    <lineage>
        <taxon>Bacteria</taxon>
        <taxon>Pseudomonadati</taxon>
        <taxon>Pseudomonadota</taxon>
        <taxon>Gammaproteobacteria</taxon>
        <taxon>Oceanospirillales</taxon>
        <taxon>Oceanospirillaceae</taxon>
        <taxon>Marinobacterium</taxon>
    </lineage>
</organism>
<feature type="transmembrane region" description="Helical" evidence="9">
    <location>
        <begin position="350"/>
        <end position="369"/>
    </location>
</feature>
<evidence type="ECO:0000256" key="2">
    <source>
        <dbReference type="ARBA" id="ARBA00010065"/>
    </source>
</evidence>
<feature type="domain" description="CN hydrolase" evidence="10">
    <location>
        <begin position="91"/>
        <end position="312"/>
    </location>
</feature>
<evidence type="ECO:0000256" key="9">
    <source>
        <dbReference type="SAM" id="Phobius"/>
    </source>
</evidence>
<evidence type="ECO:0000256" key="1">
    <source>
        <dbReference type="ARBA" id="ARBA00004651"/>
    </source>
</evidence>
<protein>
    <submittedName>
        <fullName evidence="11">Carbon-nitrogen hydrolase</fullName>
    </submittedName>
</protein>
<comment type="similarity">
    <text evidence="2">Belongs to the CN hydrolase family. Apolipoprotein N-acyltransferase subfamily.</text>
</comment>
<keyword evidence="11" id="KW-0378">Hydrolase</keyword>
<dbReference type="PROSITE" id="PS50263">
    <property type="entry name" value="CN_HYDROLASE"/>
    <property type="match status" value="1"/>
</dbReference>
<evidence type="ECO:0000259" key="10">
    <source>
        <dbReference type="PROSITE" id="PS50263"/>
    </source>
</evidence>
<dbReference type="EMBL" id="FNRJ01000015">
    <property type="protein sequence ID" value="SEB07574.1"/>
    <property type="molecule type" value="Genomic_DNA"/>
</dbReference>
<evidence type="ECO:0000256" key="7">
    <source>
        <dbReference type="ARBA" id="ARBA00023136"/>
    </source>
</evidence>
<gene>
    <name evidence="11" type="ORF">SAMN02745729_11588</name>
</gene>
<proteinExistence type="inferred from homology"/>
<keyword evidence="6 9" id="KW-1133">Transmembrane helix</keyword>
<dbReference type="Gene3D" id="3.60.110.10">
    <property type="entry name" value="Carbon-nitrogen hydrolase"/>
    <property type="match status" value="1"/>
</dbReference>
<feature type="transmembrane region" description="Helical" evidence="9">
    <location>
        <begin position="46"/>
        <end position="72"/>
    </location>
</feature>
<evidence type="ECO:0000256" key="3">
    <source>
        <dbReference type="ARBA" id="ARBA00022475"/>
    </source>
</evidence>
<sequence>MTGLFSLADILLSALSIPVSYTFFINEYPLFDRLLPYVGSEIAFGLILGFFVIISRFSLAIAVFLSLIAWLIPNPPANTPSPSTGLNIAIIQTVLPQHVTSYPGISDGLHYWKTHMIRALQEANQQTVDVAILPESSMPGFHSTATPVVQEILNARHSYPLIAHHYVDTETNGISSQVRFWDQYNHVQAIHEKRKPLPIAEKLIIPGEQASFSLKDFTLASFICSESLDVYNARFRLSTSDIGIVLTNEAEIADTYLPELHLISDKIRAREMGTPILRAGNIRLSTYIDAKGREIVTAKDSSWQNLYVTVTSNSDTLYSSTFVAQHILILMTLPILLIRKEKIHITSPPVGIYILIMICMIYAQIAYGYEHVSSEPLKAETPFYIDGFFPARQLGISDATNMEQFSTYVDSSHIPVKDIPPSRGVGIINTIHGEMYITERRGDRITTLSERGFLTLKSADLEQISLSKVLWYTYKSEN</sequence>
<comment type="subcellular location">
    <subcellularLocation>
        <location evidence="1">Cell membrane</location>
        <topology evidence="1">Multi-pass membrane protein</topology>
    </subcellularLocation>
</comment>
<keyword evidence="12" id="KW-1185">Reference proteome</keyword>
<evidence type="ECO:0000313" key="11">
    <source>
        <dbReference type="EMBL" id="SEB07574.1"/>
    </source>
</evidence>
<dbReference type="InterPro" id="IPR004563">
    <property type="entry name" value="Apolipo_AcylTrfase"/>
</dbReference>
<dbReference type="OrthoDB" id="9811121at2"/>
<feature type="transmembrane region" description="Helical" evidence="9">
    <location>
        <begin position="317"/>
        <end position="338"/>
    </location>
</feature>
<keyword evidence="3" id="KW-1003">Cell membrane</keyword>
<name>A0A1H4GDF2_9GAMM</name>
<keyword evidence="7 9" id="KW-0472">Membrane</keyword>
<dbReference type="GO" id="GO:0005886">
    <property type="term" value="C:plasma membrane"/>
    <property type="evidence" value="ECO:0007669"/>
    <property type="project" value="UniProtKB-SubCell"/>
</dbReference>
<reference evidence="12" key="1">
    <citation type="submission" date="2016-10" db="EMBL/GenBank/DDBJ databases">
        <authorList>
            <person name="Varghese N."/>
            <person name="Submissions S."/>
        </authorList>
    </citation>
    <scope>NUCLEOTIDE SEQUENCE [LARGE SCALE GENOMIC DNA]</scope>
    <source>
        <strain evidence="12">DSM 11526</strain>
    </source>
</reference>
<evidence type="ECO:0000256" key="4">
    <source>
        <dbReference type="ARBA" id="ARBA00022679"/>
    </source>
</evidence>
<dbReference type="InterPro" id="IPR036526">
    <property type="entry name" value="C-N_Hydrolase_sf"/>
</dbReference>
<keyword evidence="8" id="KW-0012">Acyltransferase</keyword>
<accession>A0A1H4GDF2</accession>
<dbReference type="AlphaFoldDB" id="A0A1H4GDF2"/>
<dbReference type="GO" id="GO:0042158">
    <property type="term" value="P:lipoprotein biosynthetic process"/>
    <property type="evidence" value="ECO:0007669"/>
    <property type="project" value="InterPro"/>
</dbReference>
<keyword evidence="5 9" id="KW-0812">Transmembrane</keyword>
<dbReference type="Pfam" id="PF00795">
    <property type="entry name" value="CN_hydrolase"/>
    <property type="match status" value="1"/>
</dbReference>
<dbReference type="GO" id="GO:0016410">
    <property type="term" value="F:N-acyltransferase activity"/>
    <property type="evidence" value="ECO:0007669"/>
    <property type="project" value="InterPro"/>
</dbReference>
<dbReference type="InterPro" id="IPR003010">
    <property type="entry name" value="C-N_Hydrolase"/>
</dbReference>